<evidence type="ECO:0000313" key="3">
    <source>
        <dbReference type="Proteomes" id="UP000186607"/>
    </source>
</evidence>
<protein>
    <submittedName>
        <fullName evidence="2">Uncharacterized protein</fullName>
    </submittedName>
</protein>
<organism evidence="2 3">
    <name type="scientific">Deinococcus marmoris</name>
    <dbReference type="NCBI Taxonomy" id="249408"/>
    <lineage>
        <taxon>Bacteria</taxon>
        <taxon>Thermotogati</taxon>
        <taxon>Deinococcota</taxon>
        <taxon>Deinococci</taxon>
        <taxon>Deinococcales</taxon>
        <taxon>Deinococcaceae</taxon>
        <taxon>Deinococcus</taxon>
    </lineage>
</organism>
<dbReference type="STRING" id="249408.BOO71_0002011"/>
<keyword evidence="3" id="KW-1185">Reference proteome</keyword>
<evidence type="ECO:0000313" key="2">
    <source>
        <dbReference type="EMBL" id="OLV19667.1"/>
    </source>
</evidence>
<evidence type="ECO:0000256" key="1">
    <source>
        <dbReference type="SAM" id="MobiDB-lite"/>
    </source>
</evidence>
<sequence>MTTIPQMAPPHAPTLPTDYSDRLYNEDLAPLRPQTWT</sequence>
<accession>A0A1U7P3B1</accession>
<dbReference type="EMBL" id="MSTI01000024">
    <property type="protein sequence ID" value="OLV19667.1"/>
    <property type="molecule type" value="Genomic_DNA"/>
</dbReference>
<dbReference type="Proteomes" id="UP000186607">
    <property type="component" value="Unassembled WGS sequence"/>
</dbReference>
<gene>
    <name evidence="2" type="ORF">BOO71_0002011</name>
</gene>
<feature type="region of interest" description="Disordered" evidence="1">
    <location>
        <begin position="1"/>
        <end position="37"/>
    </location>
</feature>
<proteinExistence type="predicted"/>
<name>A0A1U7P3B1_9DEIO</name>
<dbReference type="AlphaFoldDB" id="A0A1U7P3B1"/>
<reference evidence="2 3" key="1">
    <citation type="submission" date="2017-01" db="EMBL/GenBank/DDBJ databases">
        <title>Genome Analysis of Deinococcus marmoris KOPRI26562.</title>
        <authorList>
            <person name="Kim J.H."/>
            <person name="Oh H.-M."/>
        </authorList>
    </citation>
    <scope>NUCLEOTIDE SEQUENCE [LARGE SCALE GENOMIC DNA]</scope>
    <source>
        <strain evidence="2 3">KOPRI26562</strain>
    </source>
</reference>
<comment type="caution">
    <text evidence="2">The sequence shown here is derived from an EMBL/GenBank/DDBJ whole genome shotgun (WGS) entry which is preliminary data.</text>
</comment>